<dbReference type="InterPro" id="IPR006342">
    <property type="entry name" value="FkbM_mtfrase"/>
</dbReference>
<dbReference type="PANTHER" id="PTHR22989">
    <property type="entry name" value="UNCHARACTERIZED DUF13 C.ELEGANS"/>
    <property type="match status" value="1"/>
</dbReference>
<proteinExistence type="predicted"/>
<dbReference type="OrthoDB" id="5872171at2759"/>
<protein>
    <recommendedName>
        <fullName evidence="1">Methyltransferase FkbM domain-containing protein</fullName>
    </recommendedName>
</protein>
<sequence>MIDQILLLISITKAILHCREKFIQAEAQTCMFNNIHAGLKPFLWKMCTMNPTLMMWIFAVLILAGIVMNGLESEWENLESASNSLYADRYRIKRDRSEDVELKVQNAYNLWHKCMMHVLEPLLFDSSKLWYALRKTVRKCYGLTPLVAIKYSNVMNTEDRKFFILSSTNNTAWNVITLGVGRDILAEKKLKRLLPKGSLFYGADPIYKENDELYSTVGKFFPIAVGNETVYGEADVLSHGRYRILPVVHLDIVSFLKKIVKTQFVDLLLMDNEGPEYDIIPMMSSGKEFDQNRIVVCQISAELHVGRKHLGKNQRFAPLIREILRDRRFALLTDVGFTHHRTFLINFANKNCVEKYIAQFFKSR</sequence>
<dbReference type="PANTHER" id="PTHR22989:SF4">
    <property type="entry name" value="METHYLTRANSFERASE FKBM DOMAIN-CONTAINING PROTEIN"/>
    <property type="match status" value="1"/>
</dbReference>
<dbReference type="Pfam" id="PF05050">
    <property type="entry name" value="Methyltransf_21"/>
    <property type="match status" value="1"/>
</dbReference>
<name>W2TK06_NECAM</name>
<dbReference type="Proteomes" id="UP000053676">
    <property type="component" value="Unassembled WGS sequence"/>
</dbReference>
<evidence type="ECO:0000313" key="3">
    <source>
        <dbReference type="Proteomes" id="UP000053676"/>
    </source>
</evidence>
<dbReference type="EMBL" id="KI658768">
    <property type="protein sequence ID" value="ETN81317.1"/>
    <property type="molecule type" value="Genomic_DNA"/>
</dbReference>
<gene>
    <name evidence="2" type="ORF">NECAME_08574</name>
</gene>
<dbReference type="AlphaFoldDB" id="W2TK06"/>
<feature type="domain" description="Methyltransferase FkbM" evidence="1">
    <location>
        <begin position="174"/>
        <end position="329"/>
    </location>
</feature>
<dbReference type="KEGG" id="nai:NECAME_08574"/>
<accession>W2TK06</accession>
<reference evidence="3" key="1">
    <citation type="journal article" date="2014" name="Nat. Genet.">
        <title>Genome of the human hookworm Necator americanus.</title>
        <authorList>
            <person name="Tang Y.T."/>
            <person name="Gao X."/>
            <person name="Rosa B.A."/>
            <person name="Abubucker S."/>
            <person name="Hallsworth-Pepin K."/>
            <person name="Martin J."/>
            <person name="Tyagi R."/>
            <person name="Heizer E."/>
            <person name="Zhang X."/>
            <person name="Bhonagiri-Palsikar V."/>
            <person name="Minx P."/>
            <person name="Warren W.C."/>
            <person name="Wang Q."/>
            <person name="Zhan B."/>
            <person name="Hotez P.J."/>
            <person name="Sternberg P.W."/>
            <person name="Dougall A."/>
            <person name="Gaze S.T."/>
            <person name="Mulvenna J."/>
            <person name="Sotillo J."/>
            <person name="Ranganathan S."/>
            <person name="Rabelo E.M."/>
            <person name="Wilson R.K."/>
            <person name="Felgner P.L."/>
            <person name="Bethony J."/>
            <person name="Hawdon J.M."/>
            <person name="Gasser R.B."/>
            <person name="Loukas A."/>
            <person name="Mitreva M."/>
        </authorList>
    </citation>
    <scope>NUCLEOTIDE SEQUENCE [LARGE SCALE GENOMIC DNA]</scope>
</reference>
<keyword evidence="3" id="KW-1185">Reference proteome</keyword>
<evidence type="ECO:0000313" key="2">
    <source>
        <dbReference type="EMBL" id="ETN81317.1"/>
    </source>
</evidence>
<dbReference type="OMA" id="EMWYWVK"/>
<evidence type="ECO:0000259" key="1">
    <source>
        <dbReference type="Pfam" id="PF05050"/>
    </source>
</evidence>
<organism evidence="2 3">
    <name type="scientific">Necator americanus</name>
    <name type="common">Human hookworm</name>
    <dbReference type="NCBI Taxonomy" id="51031"/>
    <lineage>
        <taxon>Eukaryota</taxon>
        <taxon>Metazoa</taxon>
        <taxon>Ecdysozoa</taxon>
        <taxon>Nematoda</taxon>
        <taxon>Chromadorea</taxon>
        <taxon>Rhabditida</taxon>
        <taxon>Rhabditina</taxon>
        <taxon>Rhabditomorpha</taxon>
        <taxon>Strongyloidea</taxon>
        <taxon>Ancylostomatidae</taxon>
        <taxon>Bunostominae</taxon>
        <taxon>Necator</taxon>
    </lineage>
</organism>